<dbReference type="InterPro" id="IPR017476">
    <property type="entry name" value="UDP-Glc/GDP-Man"/>
</dbReference>
<feature type="active site" description="Nucleophile" evidence="9">
    <location>
        <position position="266"/>
    </location>
</feature>
<evidence type="ECO:0000313" key="13">
    <source>
        <dbReference type="EMBL" id="GHD39424.1"/>
    </source>
</evidence>
<accession>A0A918XMN4</accession>
<dbReference type="InterPro" id="IPR014026">
    <property type="entry name" value="UDP-Glc/GDP-Man_DH_dimer"/>
</dbReference>
<dbReference type="NCBIfam" id="TIGR03026">
    <property type="entry name" value="NDP-sugDHase"/>
    <property type="match status" value="1"/>
</dbReference>
<dbReference type="SUPFAM" id="SSF48179">
    <property type="entry name" value="6-phosphogluconate dehydrogenase C-terminal domain-like"/>
    <property type="match status" value="1"/>
</dbReference>
<dbReference type="Gene3D" id="1.20.5.100">
    <property type="entry name" value="Cytochrome c1, transmembrane anchor, C-terminal"/>
    <property type="match status" value="1"/>
</dbReference>
<dbReference type="RefSeq" id="WP_189478741.1">
    <property type="nucleotide sequence ID" value="NZ_BMYM01000005.1"/>
</dbReference>
<dbReference type="PANTHER" id="PTHR43750:SF3">
    <property type="entry name" value="UDP-GLUCOSE 6-DEHYDROGENASE TUAD"/>
    <property type="match status" value="1"/>
</dbReference>
<dbReference type="InterPro" id="IPR014027">
    <property type="entry name" value="UDP-Glc/GDP-Man_DH_C"/>
</dbReference>
<sequence>MKISIFGSGYVGLVQAAIFADVGHRVICMDVDQARVERLRNCDIPFFEPGLADIVRAAQANGLLSFTTDAREAVQASDYLFICVGTPSAADGSADMSYVMDVADTIARLMSSRKVVVTKSTVPVGTADAIKAHIAGALQRQGRSIPFAVASNPEFLKEGSAVKDAQSPDRIIVGAESPEVIDEFRHMYQAFNRNHEKLMAMDPRSAEMTKYAANAMLATKISFMNEMANIAESVGADVELVRRGMGSDPRIGYQFIYPGCGYGGSCFPKDVRALKHLATENQRSAAILTAVHDTNQRQKNRLSELLMGRMGADLTGKTVAVWGLAFKPNTDDMREAPSRYLMEGLWSCGGKVQAYDPQANAACADLYGEREDLELTDTKEAALEGASALVICTEWKAFWSPDFEHIKATLAQPLIFDGRNLYNPAHMEELGIEYFGIGRGRSIQQPAT</sequence>
<evidence type="ECO:0000256" key="5">
    <source>
        <dbReference type="ARBA" id="ARBA00023002"/>
    </source>
</evidence>
<dbReference type="GO" id="GO:0051287">
    <property type="term" value="F:NAD binding"/>
    <property type="evidence" value="ECO:0007669"/>
    <property type="project" value="InterPro"/>
</dbReference>
<feature type="binding site" evidence="11">
    <location>
        <position position="269"/>
    </location>
    <ligand>
        <name>NAD(+)</name>
        <dbReference type="ChEBI" id="CHEBI:57540"/>
    </ligand>
</feature>
<evidence type="ECO:0000256" key="11">
    <source>
        <dbReference type="PIRSR" id="PIRSR500134-3"/>
    </source>
</evidence>
<evidence type="ECO:0000256" key="7">
    <source>
        <dbReference type="ARBA" id="ARBA00047473"/>
    </source>
</evidence>
<feature type="binding site" evidence="11">
    <location>
        <position position="158"/>
    </location>
    <ligand>
        <name>NAD(+)</name>
        <dbReference type="ChEBI" id="CHEBI:57540"/>
    </ligand>
</feature>
<dbReference type="SUPFAM" id="SSF52413">
    <property type="entry name" value="UDP-glucose/GDP-mannose dehydrogenase C-terminal domain"/>
    <property type="match status" value="1"/>
</dbReference>
<evidence type="ECO:0000256" key="8">
    <source>
        <dbReference type="PIRNR" id="PIRNR000124"/>
    </source>
</evidence>
<dbReference type="Pfam" id="PF03721">
    <property type="entry name" value="UDPG_MGDP_dh_N"/>
    <property type="match status" value="1"/>
</dbReference>
<evidence type="ECO:0000259" key="12">
    <source>
        <dbReference type="SMART" id="SM00984"/>
    </source>
</evidence>
<dbReference type="SMART" id="SM00984">
    <property type="entry name" value="UDPG_MGDP_dh_C"/>
    <property type="match status" value="1"/>
</dbReference>
<comment type="similarity">
    <text evidence="2 8">Belongs to the UDP-glucose/GDP-mannose dehydrogenase family.</text>
</comment>
<dbReference type="GO" id="GO:0003979">
    <property type="term" value="F:UDP-glucose 6-dehydrogenase activity"/>
    <property type="evidence" value="ECO:0007669"/>
    <property type="project" value="UniProtKB-EC"/>
</dbReference>
<protein>
    <recommendedName>
        <fullName evidence="4 8">UDP-glucose 6-dehydrogenase</fullName>
        <ecNumber evidence="3 8">1.1.1.22</ecNumber>
    </recommendedName>
</protein>
<dbReference type="InterPro" id="IPR036291">
    <property type="entry name" value="NAD(P)-bd_dom_sf"/>
</dbReference>
<dbReference type="EMBL" id="BMYM01000005">
    <property type="protein sequence ID" value="GHD39424.1"/>
    <property type="molecule type" value="Genomic_DNA"/>
</dbReference>
<evidence type="ECO:0000256" key="10">
    <source>
        <dbReference type="PIRSR" id="PIRSR500134-2"/>
    </source>
</evidence>
<dbReference type="Gene3D" id="3.40.50.720">
    <property type="entry name" value="NAD(P)-binding Rossmann-like Domain"/>
    <property type="match status" value="2"/>
</dbReference>
<dbReference type="EC" id="1.1.1.22" evidence="3 8"/>
<keyword evidence="14" id="KW-1185">Reference proteome</keyword>
<dbReference type="Pfam" id="PF03720">
    <property type="entry name" value="UDPG_MGDP_dh_C"/>
    <property type="match status" value="1"/>
</dbReference>
<dbReference type="InterPro" id="IPR028357">
    <property type="entry name" value="UDPglc_DH_bac"/>
</dbReference>
<feature type="binding site" evidence="11">
    <location>
        <position position="86"/>
    </location>
    <ligand>
        <name>NAD(+)</name>
        <dbReference type="ChEBI" id="CHEBI:57540"/>
    </ligand>
</feature>
<feature type="binding site" evidence="11">
    <location>
        <position position="35"/>
    </location>
    <ligand>
        <name>NAD(+)</name>
        <dbReference type="ChEBI" id="CHEBI:57540"/>
    </ligand>
</feature>
<dbReference type="SUPFAM" id="SSF51735">
    <property type="entry name" value="NAD(P)-binding Rossmann-fold domains"/>
    <property type="match status" value="1"/>
</dbReference>
<name>A0A918XMN4_9GAMM</name>
<feature type="binding site" evidence="11">
    <location>
        <position position="334"/>
    </location>
    <ligand>
        <name>NAD(+)</name>
        <dbReference type="ChEBI" id="CHEBI:57540"/>
    </ligand>
</feature>
<gene>
    <name evidence="13" type="ORF">GCM10007053_30860</name>
</gene>
<evidence type="ECO:0000256" key="4">
    <source>
        <dbReference type="ARBA" id="ARBA00015132"/>
    </source>
</evidence>
<dbReference type="PANTHER" id="PTHR43750">
    <property type="entry name" value="UDP-GLUCOSE 6-DEHYDROGENASE TUAD"/>
    <property type="match status" value="1"/>
</dbReference>
<feature type="binding site" evidence="10">
    <location>
        <position position="327"/>
    </location>
    <ligand>
        <name>substrate</name>
    </ligand>
</feature>
<comment type="pathway">
    <text evidence="1">Nucleotide-sugar biosynthesis; UDP-alpha-D-glucuronate biosynthesis; UDP-alpha-D-glucuronate from UDP-alpha-D-glucose: step 1/1.</text>
</comment>
<feature type="binding site" evidence="11">
    <location>
        <position position="121"/>
    </location>
    <ligand>
        <name>NAD(+)</name>
        <dbReference type="ChEBI" id="CHEBI:57540"/>
    </ligand>
</feature>
<keyword evidence="6 8" id="KW-0520">NAD</keyword>
<dbReference type="PIRSF" id="PIRSF000124">
    <property type="entry name" value="UDPglc_GDPman_dh"/>
    <property type="match status" value="1"/>
</dbReference>
<dbReference type="InterPro" id="IPR001732">
    <property type="entry name" value="UDP-Glc/GDP-Man_DH_N"/>
</dbReference>
<evidence type="ECO:0000313" key="14">
    <source>
        <dbReference type="Proteomes" id="UP000644693"/>
    </source>
</evidence>
<feature type="binding site" evidence="10">
    <location>
        <begin position="155"/>
        <end position="158"/>
    </location>
    <ligand>
        <name>substrate</name>
    </ligand>
</feature>
<keyword evidence="5 8" id="KW-0560">Oxidoreductase</keyword>
<evidence type="ECO:0000256" key="3">
    <source>
        <dbReference type="ARBA" id="ARBA00012954"/>
    </source>
</evidence>
<dbReference type="Proteomes" id="UP000644693">
    <property type="component" value="Unassembled WGS sequence"/>
</dbReference>
<evidence type="ECO:0000256" key="9">
    <source>
        <dbReference type="PIRSR" id="PIRSR500134-1"/>
    </source>
</evidence>
<comment type="catalytic activity">
    <reaction evidence="7 8">
        <text>UDP-alpha-D-glucose + 2 NAD(+) + H2O = UDP-alpha-D-glucuronate + 2 NADH + 3 H(+)</text>
        <dbReference type="Rhea" id="RHEA:23596"/>
        <dbReference type="ChEBI" id="CHEBI:15377"/>
        <dbReference type="ChEBI" id="CHEBI:15378"/>
        <dbReference type="ChEBI" id="CHEBI:57540"/>
        <dbReference type="ChEBI" id="CHEBI:57945"/>
        <dbReference type="ChEBI" id="CHEBI:58052"/>
        <dbReference type="ChEBI" id="CHEBI:58885"/>
        <dbReference type="EC" id="1.1.1.22"/>
    </reaction>
</comment>
<evidence type="ECO:0000256" key="2">
    <source>
        <dbReference type="ARBA" id="ARBA00006601"/>
    </source>
</evidence>
<feature type="binding site" evidence="10">
    <location>
        <position position="210"/>
    </location>
    <ligand>
        <name>substrate</name>
    </ligand>
</feature>
<dbReference type="InterPro" id="IPR036220">
    <property type="entry name" value="UDP-Glc/GDP-Man_DH_C_sf"/>
</dbReference>
<dbReference type="Pfam" id="PF00984">
    <property type="entry name" value="UDPG_MGDP_dh"/>
    <property type="match status" value="1"/>
</dbReference>
<dbReference type="PIRSF" id="PIRSF500134">
    <property type="entry name" value="UDPglc_DH_bac"/>
    <property type="match status" value="1"/>
</dbReference>
<evidence type="ECO:0000256" key="6">
    <source>
        <dbReference type="ARBA" id="ARBA00023027"/>
    </source>
</evidence>
<organism evidence="13 14">
    <name type="scientific">Parahalioglobus pacificus</name>
    <dbReference type="NCBI Taxonomy" id="930806"/>
    <lineage>
        <taxon>Bacteria</taxon>
        <taxon>Pseudomonadati</taxon>
        <taxon>Pseudomonadota</taxon>
        <taxon>Gammaproteobacteria</taxon>
        <taxon>Cellvibrionales</taxon>
        <taxon>Halieaceae</taxon>
        <taxon>Parahalioglobus</taxon>
    </lineage>
</organism>
<proteinExistence type="inferred from homology"/>
<comment type="caution">
    <text evidence="13">The sequence shown here is derived from an EMBL/GenBank/DDBJ whole genome shotgun (WGS) entry which is preliminary data.</text>
</comment>
<feature type="binding site" evidence="10">
    <location>
        <begin position="255"/>
        <end position="259"/>
    </location>
    <ligand>
        <name>substrate</name>
    </ligand>
</feature>
<dbReference type="GO" id="GO:0000271">
    <property type="term" value="P:polysaccharide biosynthetic process"/>
    <property type="evidence" value="ECO:0007669"/>
    <property type="project" value="InterPro"/>
</dbReference>
<dbReference type="AlphaFoldDB" id="A0A918XMN4"/>
<evidence type="ECO:0000256" key="1">
    <source>
        <dbReference type="ARBA" id="ARBA00004701"/>
    </source>
</evidence>
<feature type="domain" description="UDP-glucose/GDP-mannose dehydrogenase C-terminal" evidence="12">
    <location>
        <begin position="320"/>
        <end position="424"/>
    </location>
</feature>
<dbReference type="InterPro" id="IPR008927">
    <property type="entry name" value="6-PGluconate_DH-like_C_sf"/>
</dbReference>
<feature type="binding site" evidence="10">
    <location>
        <position position="263"/>
    </location>
    <ligand>
        <name>substrate</name>
    </ligand>
</feature>
<reference evidence="13" key="1">
    <citation type="journal article" date="2014" name="Int. J. Syst. Evol. Microbiol.">
        <title>Complete genome sequence of Corynebacterium casei LMG S-19264T (=DSM 44701T), isolated from a smear-ripened cheese.</title>
        <authorList>
            <consortium name="US DOE Joint Genome Institute (JGI-PGF)"/>
            <person name="Walter F."/>
            <person name="Albersmeier A."/>
            <person name="Kalinowski J."/>
            <person name="Ruckert C."/>
        </authorList>
    </citation>
    <scope>NUCLEOTIDE SEQUENCE</scope>
    <source>
        <strain evidence="13">KCTC 23430</strain>
    </source>
</reference>
<feature type="binding site" evidence="11">
    <location>
        <position position="30"/>
    </location>
    <ligand>
        <name>NAD(+)</name>
        <dbReference type="ChEBI" id="CHEBI:57540"/>
    </ligand>
</feature>
<reference evidence="13" key="2">
    <citation type="submission" date="2020-09" db="EMBL/GenBank/DDBJ databases">
        <authorList>
            <person name="Sun Q."/>
            <person name="Kim S."/>
        </authorList>
    </citation>
    <scope>NUCLEOTIDE SEQUENCE</scope>
    <source>
        <strain evidence="13">KCTC 23430</strain>
    </source>
</reference>